<dbReference type="Proteomes" id="UP000265515">
    <property type="component" value="Unassembled WGS sequence"/>
</dbReference>
<gene>
    <name evidence="2" type="ORF">CBR_g8758</name>
</gene>
<organism evidence="2 3">
    <name type="scientific">Chara braunii</name>
    <name type="common">Braun's stonewort</name>
    <dbReference type="NCBI Taxonomy" id="69332"/>
    <lineage>
        <taxon>Eukaryota</taxon>
        <taxon>Viridiplantae</taxon>
        <taxon>Streptophyta</taxon>
        <taxon>Charophyceae</taxon>
        <taxon>Charales</taxon>
        <taxon>Characeae</taxon>
        <taxon>Chara</taxon>
    </lineage>
</organism>
<reference evidence="2 3" key="1">
    <citation type="journal article" date="2018" name="Cell">
        <title>The Chara Genome: Secondary Complexity and Implications for Plant Terrestrialization.</title>
        <authorList>
            <person name="Nishiyama T."/>
            <person name="Sakayama H."/>
            <person name="Vries J.D."/>
            <person name="Buschmann H."/>
            <person name="Saint-Marcoux D."/>
            <person name="Ullrich K.K."/>
            <person name="Haas F.B."/>
            <person name="Vanderstraeten L."/>
            <person name="Becker D."/>
            <person name="Lang D."/>
            <person name="Vosolsobe S."/>
            <person name="Rombauts S."/>
            <person name="Wilhelmsson P.K.I."/>
            <person name="Janitza P."/>
            <person name="Kern R."/>
            <person name="Heyl A."/>
            <person name="Rumpler F."/>
            <person name="Villalobos L.I.A.C."/>
            <person name="Clay J.M."/>
            <person name="Skokan R."/>
            <person name="Toyoda A."/>
            <person name="Suzuki Y."/>
            <person name="Kagoshima H."/>
            <person name="Schijlen E."/>
            <person name="Tajeshwar N."/>
            <person name="Catarino B."/>
            <person name="Hetherington A.J."/>
            <person name="Saltykova A."/>
            <person name="Bonnot C."/>
            <person name="Breuninger H."/>
            <person name="Symeonidi A."/>
            <person name="Radhakrishnan G.V."/>
            <person name="Van Nieuwerburgh F."/>
            <person name="Deforce D."/>
            <person name="Chang C."/>
            <person name="Karol K.G."/>
            <person name="Hedrich R."/>
            <person name="Ulvskov P."/>
            <person name="Glockner G."/>
            <person name="Delwiche C.F."/>
            <person name="Petrasek J."/>
            <person name="Van de Peer Y."/>
            <person name="Friml J."/>
            <person name="Beilby M."/>
            <person name="Dolan L."/>
            <person name="Kohara Y."/>
            <person name="Sugano S."/>
            <person name="Fujiyama A."/>
            <person name="Delaux P.-M."/>
            <person name="Quint M."/>
            <person name="TheiBen G."/>
            <person name="Hagemann M."/>
            <person name="Harholt J."/>
            <person name="Dunand C."/>
            <person name="Zachgo S."/>
            <person name="Langdale J."/>
            <person name="Maumus F."/>
            <person name="Straeten D.V.D."/>
            <person name="Gould S.B."/>
            <person name="Rensing S.A."/>
        </authorList>
    </citation>
    <scope>NUCLEOTIDE SEQUENCE [LARGE SCALE GENOMIC DNA]</scope>
    <source>
        <strain evidence="2 3">S276</strain>
    </source>
</reference>
<dbReference type="Gramene" id="GBG71337">
    <property type="protein sequence ID" value="GBG71337"/>
    <property type="gene ID" value="CBR_g8758"/>
</dbReference>
<feature type="region of interest" description="Disordered" evidence="1">
    <location>
        <begin position="63"/>
        <end position="86"/>
    </location>
</feature>
<dbReference type="AlphaFoldDB" id="A0A388KMS0"/>
<protein>
    <submittedName>
        <fullName evidence="2">Uncharacterized protein</fullName>
    </submittedName>
</protein>
<evidence type="ECO:0000256" key="1">
    <source>
        <dbReference type="SAM" id="MobiDB-lite"/>
    </source>
</evidence>
<accession>A0A388KMS0</accession>
<feature type="compositionally biased region" description="Basic residues" evidence="1">
    <location>
        <begin position="67"/>
        <end position="86"/>
    </location>
</feature>
<proteinExistence type="predicted"/>
<dbReference type="EMBL" id="BFEA01000145">
    <property type="protein sequence ID" value="GBG71337.1"/>
    <property type="molecule type" value="Genomic_DNA"/>
</dbReference>
<evidence type="ECO:0000313" key="3">
    <source>
        <dbReference type="Proteomes" id="UP000265515"/>
    </source>
</evidence>
<sequence>MRCWGEHLNCIKKGGTKRGRIMYNWLGKVGFEKYVAIPVYFCRDRAELEVVERTLIRTWSPSLNTRGAKKKTRKRRRKGKKERRGQWVRKVGTMGNNIGQEGKILELRTFSGSPAVRIVDFLRNMVKQSHGTGVEVLSNGGKTWSDGWRVVRRLFGGTCIVVGRKTRPLRKCKRLLETEGRLVMRDVVEALPRTLKMKQDLIGMFKNKRKRKRLFEKTVDELVSYYGAAKLFSEKGSRTRARRMLSDVFRRKFGMNVRRRIIVKVEYDDRVRKSEVVRLVRSGVGRLQLTRSVVGMVRRRARVVWTRSQNVGEILHNHRRYAADGVFGCTCIDMSFPRLGGHVHFRLGELTECPDIARNAKNVPRDGGNGVLTRLAKELSNAVDDVSWLGKDVGKISFSLEEVGRCVGRSGADTSGDLTTVRQLAARLDGLVRTPLDRNPGDKLVMCPFVYGEAMKATFVENDGYEVCERKEGVILSEIRGEF</sequence>
<evidence type="ECO:0000313" key="2">
    <source>
        <dbReference type="EMBL" id="GBG71337.1"/>
    </source>
</evidence>
<keyword evidence="3" id="KW-1185">Reference proteome</keyword>
<name>A0A388KMS0_CHABU</name>
<comment type="caution">
    <text evidence="2">The sequence shown here is derived from an EMBL/GenBank/DDBJ whole genome shotgun (WGS) entry which is preliminary data.</text>
</comment>